<dbReference type="InterPro" id="IPR018490">
    <property type="entry name" value="cNMP-bd_dom_sf"/>
</dbReference>
<dbReference type="PANTHER" id="PTHR24567:SF28">
    <property type="entry name" value="LISTERIOLYSIN REGULATORY PROTEIN"/>
    <property type="match status" value="1"/>
</dbReference>
<evidence type="ECO:0000313" key="5">
    <source>
        <dbReference type="EMBL" id="RAU22289.1"/>
    </source>
</evidence>
<dbReference type="GO" id="GO:0003677">
    <property type="term" value="F:DNA binding"/>
    <property type="evidence" value="ECO:0007669"/>
    <property type="project" value="UniProtKB-KW"/>
</dbReference>
<dbReference type="Pfam" id="PF00027">
    <property type="entry name" value="cNMP_binding"/>
    <property type="match status" value="1"/>
</dbReference>
<keyword evidence="2" id="KW-0238">DNA-binding</keyword>
<evidence type="ECO:0000313" key="6">
    <source>
        <dbReference type="Proteomes" id="UP000251075"/>
    </source>
</evidence>
<dbReference type="InterPro" id="IPR050397">
    <property type="entry name" value="Env_Response_Regulators"/>
</dbReference>
<name>A0A364NYY8_9PROT</name>
<keyword evidence="6" id="KW-1185">Reference proteome</keyword>
<proteinExistence type="predicted"/>
<feature type="domain" description="Cyclic nucleotide-binding" evidence="4">
    <location>
        <begin position="26"/>
        <end position="127"/>
    </location>
</feature>
<dbReference type="InterPro" id="IPR036388">
    <property type="entry name" value="WH-like_DNA-bd_sf"/>
</dbReference>
<dbReference type="PROSITE" id="PS50042">
    <property type="entry name" value="CNMP_BINDING_3"/>
    <property type="match status" value="1"/>
</dbReference>
<accession>A0A364NYY8</accession>
<dbReference type="SMART" id="SM00100">
    <property type="entry name" value="cNMP"/>
    <property type="match status" value="1"/>
</dbReference>
<evidence type="ECO:0000256" key="3">
    <source>
        <dbReference type="ARBA" id="ARBA00023163"/>
    </source>
</evidence>
<keyword evidence="1" id="KW-0805">Transcription regulation</keyword>
<dbReference type="InterPro" id="IPR014710">
    <property type="entry name" value="RmlC-like_jellyroll"/>
</dbReference>
<dbReference type="GO" id="GO:0005829">
    <property type="term" value="C:cytosol"/>
    <property type="evidence" value="ECO:0007669"/>
    <property type="project" value="TreeGrafter"/>
</dbReference>
<reference evidence="5 6" key="1">
    <citation type="submission" date="2017-11" db="EMBL/GenBank/DDBJ databases">
        <title>Draft genome sequence of magnetotactic bacterium Magnetospirillum kuznetsovii LBB-42.</title>
        <authorList>
            <person name="Grouzdev D.S."/>
            <person name="Rysina M.S."/>
            <person name="Baslerov R.V."/>
            <person name="Koziaeva V."/>
        </authorList>
    </citation>
    <scope>NUCLEOTIDE SEQUENCE [LARGE SCALE GENOMIC DNA]</scope>
    <source>
        <strain evidence="5 6">LBB-42</strain>
    </source>
</reference>
<protein>
    <submittedName>
        <fullName evidence="5">Crp/Fnr family transcriptional regulator</fullName>
    </submittedName>
</protein>
<dbReference type="PANTHER" id="PTHR24567">
    <property type="entry name" value="CRP FAMILY TRANSCRIPTIONAL REGULATORY PROTEIN"/>
    <property type="match status" value="1"/>
</dbReference>
<dbReference type="Pfam" id="PF13545">
    <property type="entry name" value="HTH_Crp_2"/>
    <property type="match status" value="1"/>
</dbReference>
<dbReference type="Proteomes" id="UP000251075">
    <property type="component" value="Unassembled WGS sequence"/>
</dbReference>
<dbReference type="AlphaFoldDB" id="A0A364NYY8"/>
<organism evidence="5 6">
    <name type="scientific">Paramagnetospirillum kuznetsovii</name>
    <dbReference type="NCBI Taxonomy" id="2053833"/>
    <lineage>
        <taxon>Bacteria</taxon>
        <taxon>Pseudomonadati</taxon>
        <taxon>Pseudomonadota</taxon>
        <taxon>Alphaproteobacteria</taxon>
        <taxon>Rhodospirillales</taxon>
        <taxon>Magnetospirillaceae</taxon>
        <taxon>Paramagnetospirillum</taxon>
    </lineage>
</organism>
<dbReference type="CDD" id="cd00038">
    <property type="entry name" value="CAP_ED"/>
    <property type="match status" value="1"/>
</dbReference>
<dbReference type="InterPro" id="IPR036390">
    <property type="entry name" value="WH_DNA-bd_sf"/>
</dbReference>
<dbReference type="EMBL" id="PGTO01000005">
    <property type="protein sequence ID" value="RAU22289.1"/>
    <property type="molecule type" value="Genomic_DNA"/>
</dbReference>
<sequence>MRDTQIQAAWYGLDTCEKCAIRHLVLFADLKREDFSAVHLPIEDLWLAPGTELYGQDQSAEAVFTIREGLVKLEQYLPDGGRRIVSLLGQGDVAGLEATLAPAHEHAAVALVPTKVCRIPKPVIDRLSPKLHRQLMTKWHDMVLRSHQCARELSTGSARQRVARLILLLGLPGAPTCRLFGRDDVGALLGITTETACRMISDFKRRKLVEEIAPNQFRRDVAALQAIADGQ</sequence>
<dbReference type="InterPro" id="IPR012318">
    <property type="entry name" value="HTH_CRP"/>
</dbReference>
<dbReference type="Gene3D" id="2.60.120.10">
    <property type="entry name" value="Jelly Rolls"/>
    <property type="match status" value="1"/>
</dbReference>
<dbReference type="GO" id="GO:0003700">
    <property type="term" value="F:DNA-binding transcription factor activity"/>
    <property type="evidence" value="ECO:0007669"/>
    <property type="project" value="TreeGrafter"/>
</dbReference>
<dbReference type="Gene3D" id="1.10.10.10">
    <property type="entry name" value="Winged helix-like DNA-binding domain superfamily/Winged helix DNA-binding domain"/>
    <property type="match status" value="1"/>
</dbReference>
<evidence type="ECO:0000256" key="1">
    <source>
        <dbReference type="ARBA" id="ARBA00023015"/>
    </source>
</evidence>
<dbReference type="InterPro" id="IPR000595">
    <property type="entry name" value="cNMP-bd_dom"/>
</dbReference>
<evidence type="ECO:0000256" key="2">
    <source>
        <dbReference type="ARBA" id="ARBA00023125"/>
    </source>
</evidence>
<dbReference type="OrthoDB" id="667966at2"/>
<dbReference type="SUPFAM" id="SSF51206">
    <property type="entry name" value="cAMP-binding domain-like"/>
    <property type="match status" value="1"/>
</dbReference>
<dbReference type="RefSeq" id="WP_112143947.1">
    <property type="nucleotide sequence ID" value="NZ_PGTO01000005.1"/>
</dbReference>
<evidence type="ECO:0000259" key="4">
    <source>
        <dbReference type="PROSITE" id="PS50042"/>
    </source>
</evidence>
<keyword evidence="3" id="KW-0804">Transcription</keyword>
<dbReference type="SUPFAM" id="SSF46785">
    <property type="entry name" value="Winged helix' DNA-binding domain"/>
    <property type="match status" value="1"/>
</dbReference>
<gene>
    <name evidence="5" type="ORF">CU669_09200</name>
</gene>
<comment type="caution">
    <text evidence="5">The sequence shown here is derived from an EMBL/GenBank/DDBJ whole genome shotgun (WGS) entry which is preliminary data.</text>
</comment>